<protein>
    <submittedName>
        <fullName evidence="1">Uncharacterized protein</fullName>
    </submittedName>
</protein>
<keyword evidence="2" id="KW-1185">Reference proteome</keyword>
<gene>
    <name evidence="1" type="ORF">SAMN05421548_13272</name>
</gene>
<organism evidence="1 2">
    <name type="scientific">Paraburkholderia lycopersici</name>
    <dbReference type="NCBI Taxonomy" id="416944"/>
    <lineage>
        <taxon>Bacteria</taxon>
        <taxon>Pseudomonadati</taxon>
        <taxon>Pseudomonadota</taxon>
        <taxon>Betaproteobacteria</taxon>
        <taxon>Burkholderiales</taxon>
        <taxon>Burkholderiaceae</taxon>
        <taxon>Paraburkholderia</taxon>
    </lineage>
</organism>
<dbReference type="AlphaFoldDB" id="A0A1G7A332"/>
<dbReference type="EMBL" id="FMYQ01000032">
    <property type="protein sequence ID" value="SDE09348.1"/>
    <property type="molecule type" value="Genomic_DNA"/>
</dbReference>
<dbReference type="RefSeq" id="WP_092004074.1">
    <property type="nucleotide sequence ID" value="NZ_FMYQ01000032.1"/>
</dbReference>
<sequence>MATLPDEALSTIWQNDFTVGNLIDYARASRDLSSHIRVLNLEGYKHLVVPSRGAVPFISAASTVWRLEGRSLPTWKERLQQKIAHIESPFMQQLVLPFSADPHDATQTTAAIRKYWSQVLAAIVRRDGKDPYLGFYKVLVERLAKRTWPSSLPRDLPQAKFIFIDTVVSGRAICEIIEAFGEIGLDQCHFLLIADENGKKIVSPYRQVIDNLINLNRCTLIPVDRLFTEDRGPAVSGVWSTVYPQVLDAVRNKYVWANDAYGAGTFYHRVSSSQVEPAKGIGDAAYNMPVTLMYASLSVNIHTALSAFHEREGVKETITSILGHAHPDVDSLVAKQQSSIDERLQRQLDYQLASFREDIKELKPYSPLDRKTTKLLAEPRVLAALPNAIVDVSSSHLVRVSLPDSEITAFMQEVDRELGSGQDVLANDWFRNR</sequence>
<accession>A0A1G7A332</accession>
<proteinExistence type="predicted"/>
<evidence type="ECO:0000313" key="2">
    <source>
        <dbReference type="Proteomes" id="UP000198908"/>
    </source>
</evidence>
<reference evidence="2" key="1">
    <citation type="submission" date="2016-09" db="EMBL/GenBank/DDBJ databases">
        <authorList>
            <person name="Varghese N."/>
            <person name="Submissions S."/>
        </authorList>
    </citation>
    <scope>NUCLEOTIDE SEQUENCE [LARGE SCALE GENOMIC DNA]</scope>
    <source>
        <strain evidence="2">TNe-862</strain>
    </source>
</reference>
<dbReference type="Proteomes" id="UP000198908">
    <property type="component" value="Unassembled WGS sequence"/>
</dbReference>
<name>A0A1G7A332_9BURK</name>
<evidence type="ECO:0000313" key="1">
    <source>
        <dbReference type="EMBL" id="SDE09348.1"/>
    </source>
</evidence>